<keyword evidence="10" id="KW-1185">Reference proteome</keyword>
<dbReference type="PANTHER" id="PTHR10887">
    <property type="entry name" value="DNA2/NAM7 HELICASE FAMILY"/>
    <property type="match status" value="1"/>
</dbReference>
<keyword evidence="6" id="KW-0391">Immunity</keyword>
<evidence type="ECO:0000256" key="1">
    <source>
        <dbReference type="ARBA" id="ARBA00004496"/>
    </source>
</evidence>
<feature type="compositionally biased region" description="Polar residues" evidence="7">
    <location>
        <begin position="199"/>
        <end position="211"/>
    </location>
</feature>
<dbReference type="FunFam" id="3.40.50.300:FF:001140">
    <property type="entry name" value="Zinc finger NFX1-type containing 1"/>
    <property type="match status" value="1"/>
</dbReference>
<dbReference type="Pfam" id="PF25396">
    <property type="entry name" value="ZNFX1"/>
    <property type="match status" value="1"/>
</dbReference>
<feature type="region of interest" description="Disordered" evidence="7">
    <location>
        <begin position="1097"/>
        <end position="1116"/>
    </location>
</feature>
<dbReference type="CDD" id="cd17936">
    <property type="entry name" value="EEXXEc_NFX1"/>
    <property type="match status" value="1"/>
</dbReference>
<evidence type="ECO:0000313" key="10">
    <source>
        <dbReference type="Proteomes" id="UP000472261"/>
    </source>
</evidence>
<dbReference type="GO" id="GO:0005737">
    <property type="term" value="C:cytoplasm"/>
    <property type="evidence" value="ECO:0007669"/>
    <property type="project" value="UniProtKB-SubCell"/>
</dbReference>
<dbReference type="PROSITE" id="PS51981">
    <property type="entry name" value="ZF_RZ"/>
    <property type="match status" value="1"/>
</dbReference>
<evidence type="ECO:0000256" key="2">
    <source>
        <dbReference type="ARBA" id="ARBA00022490"/>
    </source>
</evidence>
<dbReference type="GO" id="GO:0004386">
    <property type="term" value="F:helicase activity"/>
    <property type="evidence" value="ECO:0007669"/>
    <property type="project" value="InterPro"/>
</dbReference>
<dbReference type="RefSeq" id="XP_031446194.1">
    <property type="nucleotide sequence ID" value="XM_031590334.1"/>
</dbReference>
<dbReference type="GeneID" id="116227186"/>
<dbReference type="InterPro" id="IPR045055">
    <property type="entry name" value="DNA2/NAM7-like"/>
</dbReference>
<evidence type="ECO:0000313" key="9">
    <source>
        <dbReference type="Ensembl" id="ENSPCLP00000000601.1"/>
    </source>
</evidence>
<proteinExistence type="predicted"/>
<feature type="compositionally biased region" description="Acidic residues" evidence="7">
    <location>
        <begin position="1132"/>
        <end position="1142"/>
    </location>
</feature>
<dbReference type="Pfam" id="PF20173">
    <property type="entry name" value="ZnF_RZ-type"/>
    <property type="match status" value="1"/>
</dbReference>
<dbReference type="InterPro" id="IPR047187">
    <property type="entry name" value="SF1_C_Upf1"/>
</dbReference>
<keyword evidence="2" id="KW-0963">Cytoplasm</keyword>
<dbReference type="CDD" id="cd06008">
    <property type="entry name" value="NF-X1-zinc-finger"/>
    <property type="match status" value="3"/>
</dbReference>
<dbReference type="FunFam" id="3.40.50.300:FF:000742">
    <property type="entry name" value="NFX1-type zinc finger-containing protein 1"/>
    <property type="match status" value="1"/>
</dbReference>
<dbReference type="InterPro" id="IPR041677">
    <property type="entry name" value="DNA2/NAM7_AAA_11"/>
</dbReference>
<feature type="compositionally biased region" description="Basic and acidic residues" evidence="7">
    <location>
        <begin position="214"/>
        <end position="223"/>
    </location>
</feature>
<keyword evidence="4" id="KW-0863">Zinc-finger</keyword>
<keyword evidence="5" id="KW-0862">Zinc</keyword>
<evidence type="ECO:0000256" key="6">
    <source>
        <dbReference type="ARBA" id="ARBA00022859"/>
    </source>
</evidence>
<sequence length="2177" mass="246828">MPVVAEMRQLLWVGDNSLMSVCHIAAAAAGGRGYGCCLLGKGLRHRGELGSDSGAGICPAPGRSGRRETPPLGRLGRAGGAYGELESETFRGETVGGAGLGVGCAQRSSGRWSGVLAPRSSAEMDGAGHKPLFRQPRAAGRDPDIGLIQRSRSGVNNVSGQTKKAVRQAGEDPQASNYTLLLGKREESFVGTGRFFNQGRRNQGGSVTSGATGHRNEQENDGKGRRHQGGQAHERARASQNVQENESRRRSYQGGQAHERAKGSQNVQENESRRRSYQGGQAHERARASQNVQENECKGKQYEGGQAQGRSRDLWNEQNDESGGRKYQGGQGHERVRRPWNEQENEGRGKRYQGGQVQEDARGPRNRQEIESKGRRMRPAGNPHFNQNSTPGGSQLSEQPQQVKKVGYKFLESLLQKDSSEVVITLASSSGLKELLSQTAMKPSFLQLICQVLRKACSSRMDRQSVQQLLGMVKESNFLKICLPQYVSDMVTEAVPAVRHQYPEHIGNIILLLQDLISIFPSSSVQKISMLLTILPASINALRASGVQITEETEKNLNKVQMLVQHLQEKRREGTLRADNYTLMQPQAEDQEETYRTMTIYPTYDELHHDVKPFLRPNIVSGRYESTNIYLDTHFRLLREDFIKPLREGILDLLQSFEDRSLRKKKFDDIRVYFDTRIITPVCSPSGVVYKVQFDIKPLKFVRWQNSKRLLYGSLVCMSRDHFETCLFATVSERDNAELANGIVQLSFNAQSRALLAEVQPSDSFLMVETTAYFEAYRHVLEGLQEIQEEDIPFQKYIVECDVQVKKPAYLTMETKYNFAPLMADTLSDEEILVDGLRRENVQVLNPNRWPSMETLGLDESQMQALSLALTKELAVIQGPPGTGKTYVGLKIVQALLTNKDVWQRTDQNSPILIVCYTNHALDQFLEGIYTFQRRGMVRVGGRSNSEILKQFTLKELRKKSEFRHNLPMHLRRAYVNITCDMKHAEEELHKGAKLLECTTYGVLHERHLEAFIAPQHWNSLMSGLDDDEFYYSASQHSMILEWLGLGFTAFTQRAARNIEAEYLGGQQEEGEEEQEAETEEELLDILEEADLIQADRVIEDEDSAKPRKKEEEHRAVHELASTLLAMKLENEEEAAEWNEEEPQQKSGQWEISSSQRKKMKHKMKAELHKLNAMSEAEAYAIHDLWQLDMNSRWRLYRLWLQTYQGLIRRKILQHEQQYQAAAERLAELRLQEDLCILKEANVVGMTTTGAAKYRQILQKVEPRIVIVEEAAEVLEAHTITTLSKACQHLILIGDHQQLQPSANVYDLAKNFNLEVSLFERLVKVDFPFVCLKYQHRMRPEIAQLLSPHIYQKLENHPSVLMYENIKGVLSNLFFVEHDFPEQNIQEGRSHQNIHEAQFVVELCKYFLCQDYQPSQITILTTYTGQLFCLRKLMPAKTFAGVKVYVVDKYQGEENDIILLSLVRSNKEERIGFLQISNRICVALSRAKKGLYCIGNMRMMGKVPLWSKIIHTLREKGNIGRSLTLCCQNHPETMTLVSTAADFSKVPEGGCSHPCEFRLDCGHVCTRACHPYDAQHKKYQCLKPCQKVLCTEGHRCTQLCYEPCGPCMVIVEKIVSKCGHLQMMPCSCPESKFICQEPCQKKLNCGHMCNKYCGQECTTRCPELVTVFLQCGHSQKVQCWIADEMKHQKTIECMAKCSVKLECGHECSGSCHTCFEGRFHEPCKSPCKRFLICSHKCKQPCTTECPPCQLNCQNHCVHSRCKKKCGERCSPCAEPCEWRCQHYQCTNLCHEPCNRPRCNVPCTKLLRCGHPCIGFCGEPCPKKCLVCDHEEVTQIFFGFEDDEDARFVQLEDCGHIFESQGLDRYMDEDDNVIKLKVCPTCQTPVRKSLRYGTIVKKHLVEIEKVKEKIQGPAQEIESSRQRLQAALASKSVLKRNLLSKYLMLEDKLKASDLSIKSIGVIENQLNFYERIADLTSSLSKIDAKEQKGMKKRLDEVQEWLDKPRLSFTRQELMDLQAEIQRLTHLQHLLSRCKGTSGMITTTLATRIARIRKILEGTKKFTEKEEAAVKDELKRIDAALPLSGLGITDAERVQIVSAIGYPRGHWFKCKNGHVYVIGDCGGAMERSTCPECHEVIGGANHALDSTNSLASEMDGATHAAWSETANNLLNFQDLHRLL</sequence>
<feature type="region of interest" description="Disordered" evidence="7">
    <location>
        <begin position="194"/>
        <end position="401"/>
    </location>
</feature>
<dbReference type="OMA" id="PVCQVPI"/>
<reference evidence="9" key="2">
    <citation type="submission" date="2025-09" db="UniProtKB">
        <authorList>
            <consortium name="Ensembl"/>
        </authorList>
    </citation>
    <scope>IDENTIFICATION</scope>
</reference>
<feature type="compositionally biased region" description="Basic and acidic residues" evidence="7">
    <location>
        <begin position="359"/>
        <end position="374"/>
    </location>
</feature>
<feature type="region of interest" description="Disordered" evidence="7">
    <location>
        <begin position="1132"/>
        <end position="1156"/>
    </location>
</feature>
<dbReference type="InterPro" id="IPR057373">
    <property type="entry name" value="ZNFX1"/>
</dbReference>
<name>A0A669PG23_PHACC</name>
<dbReference type="GO" id="GO:0008270">
    <property type="term" value="F:zinc ion binding"/>
    <property type="evidence" value="ECO:0007669"/>
    <property type="project" value="UniProtKB-KW"/>
</dbReference>
<protein>
    <submittedName>
        <fullName evidence="9">Zinc finger NFX1-type containing 1</fullName>
    </submittedName>
</protein>
<dbReference type="CTD" id="57169"/>
<dbReference type="PANTHER" id="PTHR10887:SF341">
    <property type="entry name" value="NFX1-TYPE ZINC FINGER-CONTAINING PROTEIN 1"/>
    <property type="match status" value="1"/>
</dbReference>
<comment type="subcellular location">
    <subcellularLocation>
        <location evidence="1">Cytoplasm</location>
    </subcellularLocation>
</comment>
<dbReference type="Gene3D" id="3.40.50.300">
    <property type="entry name" value="P-loop containing nucleotide triphosphate hydrolases"/>
    <property type="match status" value="3"/>
</dbReference>
<dbReference type="InterPro" id="IPR046439">
    <property type="entry name" value="ZF_RZ_dom"/>
</dbReference>
<dbReference type="InterPro" id="IPR041679">
    <property type="entry name" value="DNA2/NAM7-like_C"/>
</dbReference>
<feature type="compositionally biased region" description="Polar residues" evidence="7">
    <location>
        <begin position="150"/>
        <end position="162"/>
    </location>
</feature>
<dbReference type="Ensembl" id="ENSPCLT00000000779.1">
    <property type="protein sequence ID" value="ENSPCLP00000000601.1"/>
    <property type="gene ID" value="ENSPCLG00000000526.1"/>
</dbReference>
<keyword evidence="3" id="KW-0479">Metal-binding</keyword>
<dbReference type="OrthoDB" id="2423195at2759"/>
<organism evidence="9 10">
    <name type="scientific">Phasianus colchicus</name>
    <name type="common">Common pheasant</name>
    <dbReference type="NCBI Taxonomy" id="9054"/>
    <lineage>
        <taxon>Eukaryota</taxon>
        <taxon>Metazoa</taxon>
        <taxon>Chordata</taxon>
        <taxon>Craniata</taxon>
        <taxon>Vertebrata</taxon>
        <taxon>Euteleostomi</taxon>
        <taxon>Archelosauria</taxon>
        <taxon>Archosauria</taxon>
        <taxon>Dinosauria</taxon>
        <taxon>Saurischia</taxon>
        <taxon>Theropoda</taxon>
        <taxon>Coelurosauria</taxon>
        <taxon>Aves</taxon>
        <taxon>Neognathae</taxon>
        <taxon>Galloanserae</taxon>
        <taxon>Galliformes</taxon>
        <taxon>Phasianidae</taxon>
        <taxon>Phasianinae</taxon>
        <taxon>Phasianus</taxon>
    </lineage>
</organism>
<evidence type="ECO:0000256" key="4">
    <source>
        <dbReference type="ARBA" id="ARBA00022771"/>
    </source>
</evidence>
<dbReference type="FunFam" id="3.40.50.300:FF:003209">
    <property type="entry name" value="Zinc finger NFX1-type-containing 1"/>
    <property type="match status" value="1"/>
</dbReference>
<dbReference type="Pfam" id="PF13087">
    <property type="entry name" value="AAA_12"/>
    <property type="match status" value="1"/>
</dbReference>
<dbReference type="InterPro" id="IPR027417">
    <property type="entry name" value="P-loop_NTPase"/>
</dbReference>
<evidence type="ECO:0000259" key="8">
    <source>
        <dbReference type="PROSITE" id="PS51981"/>
    </source>
</evidence>
<feature type="region of interest" description="Disordered" evidence="7">
    <location>
        <begin position="120"/>
        <end position="172"/>
    </location>
</feature>
<dbReference type="GO" id="GO:0031380">
    <property type="term" value="C:nuclear RNA-directed RNA polymerase complex"/>
    <property type="evidence" value="ECO:0007669"/>
    <property type="project" value="TreeGrafter"/>
</dbReference>
<dbReference type="GO" id="GO:0031048">
    <property type="term" value="P:regulatory ncRNA-mediated heterochromatin formation"/>
    <property type="evidence" value="ECO:0007669"/>
    <property type="project" value="TreeGrafter"/>
</dbReference>
<dbReference type="CDD" id="cd18808">
    <property type="entry name" value="SF1_C_Upf1"/>
    <property type="match status" value="1"/>
</dbReference>
<dbReference type="KEGG" id="pcoc:116227186"/>
<dbReference type="GO" id="GO:0002376">
    <property type="term" value="P:immune system process"/>
    <property type="evidence" value="ECO:0007669"/>
    <property type="project" value="UniProtKB-KW"/>
</dbReference>
<feature type="domain" description="RZ-type" evidence="8">
    <location>
        <begin position="2086"/>
        <end position="2158"/>
    </location>
</feature>
<dbReference type="Proteomes" id="UP000472261">
    <property type="component" value="Unplaced"/>
</dbReference>
<evidence type="ECO:0000256" key="5">
    <source>
        <dbReference type="ARBA" id="ARBA00022833"/>
    </source>
</evidence>
<feature type="compositionally biased region" description="Basic and acidic residues" evidence="7">
    <location>
        <begin position="1104"/>
        <end position="1116"/>
    </location>
</feature>
<evidence type="ECO:0000256" key="3">
    <source>
        <dbReference type="ARBA" id="ARBA00022723"/>
    </source>
</evidence>
<dbReference type="SUPFAM" id="SSF52540">
    <property type="entry name" value="P-loop containing nucleoside triphosphate hydrolases"/>
    <property type="match status" value="1"/>
</dbReference>
<feature type="compositionally biased region" description="Polar residues" evidence="7">
    <location>
        <begin position="1145"/>
        <end position="1155"/>
    </location>
</feature>
<dbReference type="Pfam" id="PF13086">
    <property type="entry name" value="AAA_11"/>
    <property type="match status" value="1"/>
</dbReference>
<feature type="region of interest" description="Disordered" evidence="7">
    <location>
        <begin position="60"/>
        <end position="79"/>
    </location>
</feature>
<accession>A0A669PG23</accession>
<gene>
    <name evidence="9" type="primary">ZNFX1</name>
</gene>
<feature type="compositionally biased region" description="Polar residues" evidence="7">
    <location>
        <begin position="384"/>
        <end position="401"/>
    </location>
</feature>
<feature type="compositionally biased region" description="Basic and acidic residues" evidence="7">
    <location>
        <begin position="332"/>
        <end position="349"/>
    </location>
</feature>
<reference evidence="9" key="1">
    <citation type="submission" date="2025-08" db="UniProtKB">
        <authorList>
            <consortium name="Ensembl"/>
        </authorList>
    </citation>
    <scope>IDENTIFICATION</scope>
</reference>
<evidence type="ECO:0000256" key="7">
    <source>
        <dbReference type="SAM" id="MobiDB-lite"/>
    </source>
</evidence>